<keyword evidence="2" id="KW-1185">Reference proteome</keyword>
<dbReference type="EMBL" id="CP001032">
    <property type="protein sequence ID" value="ACB77395.1"/>
    <property type="molecule type" value="Genomic_DNA"/>
</dbReference>
<evidence type="ECO:0000313" key="2">
    <source>
        <dbReference type="Proteomes" id="UP000007013"/>
    </source>
</evidence>
<organism evidence="1 2">
    <name type="scientific">Opitutus terrae (strain DSM 11246 / JCM 15787 / PB90-1)</name>
    <dbReference type="NCBI Taxonomy" id="452637"/>
    <lineage>
        <taxon>Bacteria</taxon>
        <taxon>Pseudomonadati</taxon>
        <taxon>Verrucomicrobiota</taxon>
        <taxon>Opitutia</taxon>
        <taxon>Opitutales</taxon>
        <taxon>Opitutaceae</taxon>
        <taxon>Opitutus</taxon>
    </lineage>
</organism>
<name>B2A059_OPITP</name>
<dbReference type="AlphaFoldDB" id="B2A059"/>
<protein>
    <submittedName>
        <fullName evidence="1">Uncharacterized protein</fullName>
    </submittedName>
</protein>
<accession>B2A059</accession>
<dbReference type="STRING" id="452637.Oter_4121"/>
<evidence type="ECO:0000313" key="1">
    <source>
        <dbReference type="EMBL" id="ACB77395.1"/>
    </source>
</evidence>
<reference evidence="1 2" key="1">
    <citation type="journal article" date="2011" name="J. Bacteriol.">
        <title>Genome sequence of the verrucomicrobium Opitutus terrae PB90-1, an abundant inhabitant of rice paddy soil ecosystems.</title>
        <authorList>
            <person name="van Passel M.W."/>
            <person name="Kant R."/>
            <person name="Palva A."/>
            <person name="Copeland A."/>
            <person name="Lucas S."/>
            <person name="Lapidus A."/>
            <person name="Glavina del Rio T."/>
            <person name="Pitluck S."/>
            <person name="Goltsman E."/>
            <person name="Clum A."/>
            <person name="Sun H."/>
            <person name="Schmutz J."/>
            <person name="Larimer F.W."/>
            <person name="Land M.L."/>
            <person name="Hauser L."/>
            <person name="Kyrpides N."/>
            <person name="Mikhailova N."/>
            <person name="Richardson P.P."/>
            <person name="Janssen P.H."/>
            <person name="de Vos W.M."/>
            <person name="Smidt H."/>
        </authorList>
    </citation>
    <scope>NUCLEOTIDE SEQUENCE [LARGE SCALE GENOMIC DNA]</scope>
    <source>
        <strain evidence="2">DSM 11246 / JCM 15787 / PB90-1</strain>
    </source>
</reference>
<dbReference type="Proteomes" id="UP000007013">
    <property type="component" value="Chromosome"/>
</dbReference>
<sequence length="71" mass="8251">MEDSAQPFYRWKELQKRYGSSLLGRMIRARWLTPCVRSHRFSLFTAKSVASADERLASGQLPPRHMKEVSP</sequence>
<proteinExistence type="predicted"/>
<gene>
    <name evidence="1" type="ordered locus">Oter_4121</name>
</gene>
<dbReference type="HOGENOM" id="CLU_2736108_0_0_0"/>
<dbReference type="KEGG" id="ote:Oter_4121"/>